<dbReference type="Gene3D" id="1.20.5.1200">
    <property type="entry name" value="Alpha-tocopherol transfer"/>
    <property type="match status" value="1"/>
</dbReference>
<dbReference type="Pfam" id="PF00650">
    <property type="entry name" value="CRAL_TRIO"/>
    <property type="match status" value="1"/>
</dbReference>
<name>A0AAV4MYA2_9ARAC</name>
<dbReference type="CDD" id="cd00170">
    <property type="entry name" value="SEC14"/>
    <property type="match status" value="1"/>
</dbReference>
<evidence type="ECO:0000259" key="1">
    <source>
        <dbReference type="PROSITE" id="PS50191"/>
    </source>
</evidence>
<organism evidence="2 3">
    <name type="scientific">Caerostris darwini</name>
    <dbReference type="NCBI Taxonomy" id="1538125"/>
    <lineage>
        <taxon>Eukaryota</taxon>
        <taxon>Metazoa</taxon>
        <taxon>Ecdysozoa</taxon>
        <taxon>Arthropoda</taxon>
        <taxon>Chelicerata</taxon>
        <taxon>Arachnida</taxon>
        <taxon>Araneae</taxon>
        <taxon>Araneomorphae</taxon>
        <taxon>Entelegynae</taxon>
        <taxon>Araneoidea</taxon>
        <taxon>Araneidae</taxon>
        <taxon>Caerostris</taxon>
    </lineage>
</organism>
<comment type="caution">
    <text evidence="2">The sequence shown here is derived from an EMBL/GenBank/DDBJ whole genome shotgun (WGS) entry which is preliminary data.</text>
</comment>
<proteinExistence type="predicted"/>
<keyword evidence="3" id="KW-1185">Reference proteome</keyword>
<dbReference type="GO" id="GO:0016020">
    <property type="term" value="C:membrane"/>
    <property type="evidence" value="ECO:0007669"/>
    <property type="project" value="TreeGrafter"/>
</dbReference>
<reference evidence="2 3" key="1">
    <citation type="submission" date="2021-06" db="EMBL/GenBank/DDBJ databases">
        <title>Caerostris darwini draft genome.</title>
        <authorList>
            <person name="Kono N."/>
            <person name="Arakawa K."/>
        </authorList>
    </citation>
    <scope>NUCLEOTIDE SEQUENCE [LARGE SCALE GENOMIC DNA]</scope>
</reference>
<gene>
    <name evidence="2" type="primary">TTPAL_5</name>
    <name evidence="2" type="ORF">CDAR_41731</name>
</gene>
<dbReference type="AlphaFoldDB" id="A0AAV4MYA2"/>
<dbReference type="GO" id="GO:1902936">
    <property type="term" value="F:phosphatidylinositol bisphosphate binding"/>
    <property type="evidence" value="ECO:0007669"/>
    <property type="project" value="TreeGrafter"/>
</dbReference>
<dbReference type="SUPFAM" id="SSF52087">
    <property type="entry name" value="CRAL/TRIO domain"/>
    <property type="match status" value="1"/>
</dbReference>
<evidence type="ECO:0000313" key="3">
    <source>
        <dbReference type="Proteomes" id="UP001054837"/>
    </source>
</evidence>
<dbReference type="Gene3D" id="1.10.8.20">
    <property type="entry name" value="N-terminal domain of phosphatidylinositol transfer protein sec14p"/>
    <property type="match status" value="1"/>
</dbReference>
<evidence type="ECO:0000313" key="2">
    <source>
        <dbReference type="EMBL" id="GIX77512.1"/>
    </source>
</evidence>
<dbReference type="Proteomes" id="UP001054837">
    <property type="component" value="Unassembled WGS sequence"/>
</dbReference>
<dbReference type="PRINTS" id="PR00180">
    <property type="entry name" value="CRETINALDHBP"/>
</dbReference>
<sequence>MLLRLKGNCCLFGRLSSGPAFDWIKSKNIKKMEILPFHMDHVPEFFMRKCKLELMESPENKVKSIEELRTMLKSDKKISRVNFHEDLLVQYLRRSKYDVKKSFKQIQNCIAVREKQATLFKSIPDEYFSSKVSTRCLAVLPKRCPEGCTIILCQFGLWDTSELSFEDFKRMALVMLFQILRDPMNQINGLKFIHDFSGASIHHLKYCTPQNMLLLNHLGLQCIPGRLKEIHCLYDSIVLKTLWAIAKLMLTEKIKQRVFIHSNPEELFDYFPRSVLPAEYGGEVQDIYSEDIVRKANKANKEYTVAGQANFY</sequence>
<dbReference type="InterPro" id="IPR036865">
    <property type="entry name" value="CRAL-TRIO_dom_sf"/>
</dbReference>
<dbReference type="EMBL" id="BPLQ01001018">
    <property type="protein sequence ID" value="GIX77512.1"/>
    <property type="molecule type" value="Genomic_DNA"/>
</dbReference>
<dbReference type="PANTHER" id="PTHR10174">
    <property type="entry name" value="ALPHA-TOCOPHEROL TRANSFER PROTEIN-RELATED"/>
    <property type="match status" value="1"/>
</dbReference>
<dbReference type="Gene3D" id="3.40.525.10">
    <property type="entry name" value="CRAL-TRIO lipid binding domain"/>
    <property type="match status" value="1"/>
</dbReference>
<feature type="domain" description="CRAL-TRIO" evidence="1">
    <location>
        <begin position="145"/>
        <end position="288"/>
    </location>
</feature>
<dbReference type="InterPro" id="IPR001251">
    <property type="entry name" value="CRAL-TRIO_dom"/>
</dbReference>
<dbReference type="SMART" id="SM00516">
    <property type="entry name" value="SEC14"/>
    <property type="match status" value="1"/>
</dbReference>
<dbReference type="PROSITE" id="PS50191">
    <property type="entry name" value="CRAL_TRIO"/>
    <property type="match status" value="1"/>
</dbReference>
<dbReference type="InterPro" id="IPR036273">
    <property type="entry name" value="CRAL/TRIO_N_dom_sf"/>
</dbReference>
<dbReference type="SUPFAM" id="SSF46938">
    <property type="entry name" value="CRAL/TRIO N-terminal domain"/>
    <property type="match status" value="1"/>
</dbReference>
<accession>A0AAV4MYA2</accession>
<protein>
    <submittedName>
        <fullName evidence="2">Alpha-tocopherol transfer protein-like</fullName>
    </submittedName>
</protein>
<dbReference type="PANTHER" id="PTHR10174:SF208">
    <property type="entry name" value="CRAL-TRIO DOMAIN-CONTAINING PROTEIN DDB_G0278031"/>
    <property type="match status" value="1"/>
</dbReference>